<dbReference type="OrthoDB" id="9784984at2"/>
<dbReference type="InterPro" id="IPR013249">
    <property type="entry name" value="RNA_pol_sigma70_r4_t2"/>
</dbReference>
<evidence type="ECO:0000313" key="7">
    <source>
        <dbReference type="EMBL" id="EHQ88913.1"/>
    </source>
</evidence>
<keyword evidence="3" id="KW-0731">Sigma factor</keyword>
<dbReference type="CDD" id="cd06171">
    <property type="entry name" value="Sigma70_r4"/>
    <property type="match status" value="1"/>
</dbReference>
<dbReference type="SUPFAM" id="SSF88659">
    <property type="entry name" value="Sigma3 and sigma4 domains of RNA polymerase sigma factors"/>
    <property type="match status" value="1"/>
</dbReference>
<reference evidence="7 8" key="1">
    <citation type="submission" date="2011-11" db="EMBL/GenBank/DDBJ databases">
        <title>The Noncontiguous Finished genome of Desulfosporosinus youngiae DSM 17734.</title>
        <authorList>
            <consortium name="US DOE Joint Genome Institute (JGI-PGF)"/>
            <person name="Lucas S."/>
            <person name="Han J."/>
            <person name="Lapidus A."/>
            <person name="Cheng J.-F."/>
            <person name="Goodwin L."/>
            <person name="Pitluck S."/>
            <person name="Peters L."/>
            <person name="Ovchinnikova G."/>
            <person name="Lu M."/>
            <person name="Land M.L."/>
            <person name="Hauser L."/>
            <person name="Pester M."/>
            <person name="Spring S."/>
            <person name="Ollivier B."/>
            <person name="Rattei T."/>
            <person name="Klenk H.-P."/>
            <person name="Wagner M."/>
            <person name="Loy A."/>
            <person name="Woyke T.J."/>
        </authorList>
    </citation>
    <scope>NUCLEOTIDE SEQUENCE [LARGE SCALE GENOMIC DNA]</scope>
    <source>
        <strain evidence="7 8">DSM 17734</strain>
    </source>
</reference>
<accession>H5Y3E4</accession>
<dbReference type="PANTHER" id="PTHR43133:SF8">
    <property type="entry name" value="RNA POLYMERASE SIGMA FACTOR HI_1459-RELATED"/>
    <property type="match status" value="1"/>
</dbReference>
<dbReference type="Gene3D" id="1.10.1740.10">
    <property type="match status" value="1"/>
</dbReference>
<dbReference type="InterPro" id="IPR000792">
    <property type="entry name" value="Tscrpt_reg_LuxR_C"/>
</dbReference>
<dbReference type="eggNOG" id="COG1595">
    <property type="taxonomic scope" value="Bacteria"/>
</dbReference>
<evidence type="ECO:0000256" key="1">
    <source>
        <dbReference type="ARBA" id="ARBA00010641"/>
    </source>
</evidence>
<dbReference type="InterPro" id="IPR039425">
    <property type="entry name" value="RNA_pol_sigma-70-like"/>
</dbReference>
<dbReference type="RefSeq" id="WP_007781923.1">
    <property type="nucleotide sequence ID" value="NZ_CM001441.1"/>
</dbReference>
<evidence type="ECO:0000259" key="6">
    <source>
        <dbReference type="PROSITE" id="PS00622"/>
    </source>
</evidence>
<dbReference type="STRING" id="768710.DesyoDRAFT_1785"/>
<dbReference type="GO" id="GO:0003677">
    <property type="term" value="F:DNA binding"/>
    <property type="evidence" value="ECO:0007669"/>
    <property type="project" value="UniProtKB-KW"/>
</dbReference>
<dbReference type="Proteomes" id="UP000005104">
    <property type="component" value="Chromosome"/>
</dbReference>
<keyword evidence="5" id="KW-0804">Transcription</keyword>
<dbReference type="AlphaFoldDB" id="H5Y3E4"/>
<evidence type="ECO:0000256" key="2">
    <source>
        <dbReference type="ARBA" id="ARBA00023015"/>
    </source>
</evidence>
<dbReference type="GO" id="GO:0006352">
    <property type="term" value="P:DNA-templated transcription initiation"/>
    <property type="evidence" value="ECO:0007669"/>
    <property type="project" value="InterPro"/>
</dbReference>
<proteinExistence type="inferred from homology"/>
<keyword evidence="2" id="KW-0805">Transcription regulation</keyword>
<dbReference type="Gene3D" id="1.10.10.10">
    <property type="entry name" value="Winged helix-like DNA-binding domain superfamily/Winged helix DNA-binding domain"/>
    <property type="match status" value="1"/>
</dbReference>
<gene>
    <name evidence="7" type="ORF">DesyoDRAFT_1785</name>
</gene>
<dbReference type="SUPFAM" id="SSF88946">
    <property type="entry name" value="Sigma2 domain of RNA polymerase sigma factors"/>
    <property type="match status" value="1"/>
</dbReference>
<dbReference type="NCBIfam" id="TIGR02937">
    <property type="entry name" value="sigma70-ECF"/>
    <property type="match status" value="1"/>
</dbReference>
<dbReference type="PROSITE" id="PS00622">
    <property type="entry name" value="HTH_LUXR_1"/>
    <property type="match status" value="1"/>
</dbReference>
<dbReference type="GO" id="GO:0016987">
    <property type="term" value="F:sigma factor activity"/>
    <property type="evidence" value="ECO:0007669"/>
    <property type="project" value="UniProtKB-KW"/>
</dbReference>
<evidence type="ECO:0000256" key="4">
    <source>
        <dbReference type="ARBA" id="ARBA00023125"/>
    </source>
</evidence>
<dbReference type="HOGENOM" id="CLU_047691_3_4_9"/>
<dbReference type="EMBL" id="CM001441">
    <property type="protein sequence ID" value="EHQ88913.1"/>
    <property type="molecule type" value="Genomic_DNA"/>
</dbReference>
<comment type="similarity">
    <text evidence="1">Belongs to the sigma-70 factor family. ECF subfamily.</text>
</comment>
<dbReference type="InterPro" id="IPR014284">
    <property type="entry name" value="RNA_pol_sigma-70_dom"/>
</dbReference>
<dbReference type="InterPro" id="IPR013325">
    <property type="entry name" value="RNA_pol_sigma_r2"/>
</dbReference>
<evidence type="ECO:0000313" key="8">
    <source>
        <dbReference type="Proteomes" id="UP000005104"/>
    </source>
</evidence>
<protein>
    <submittedName>
        <fullName evidence="7">RNA polymerase sigma factor, sigma-70 family</fullName>
    </submittedName>
</protein>
<dbReference type="InterPro" id="IPR007627">
    <property type="entry name" value="RNA_pol_sigma70_r2"/>
</dbReference>
<dbReference type="InterPro" id="IPR036388">
    <property type="entry name" value="WH-like_DNA-bd_sf"/>
</dbReference>
<keyword evidence="8" id="KW-1185">Reference proteome</keyword>
<name>H5Y3E4_9FIRM</name>
<dbReference type="Pfam" id="PF04542">
    <property type="entry name" value="Sigma70_r2"/>
    <property type="match status" value="1"/>
</dbReference>
<keyword evidence="4" id="KW-0238">DNA-binding</keyword>
<evidence type="ECO:0000256" key="3">
    <source>
        <dbReference type="ARBA" id="ARBA00023082"/>
    </source>
</evidence>
<evidence type="ECO:0000256" key="5">
    <source>
        <dbReference type="ARBA" id="ARBA00023163"/>
    </source>
</evidence>
<dbReference type="PANTHER" id="PTHR43133">
    <property type="entry name" value="RNA POLYMERASE ECF-TYPE SIGMA FACTO"/>
    <property type="match status" value="1"/>
</dbReference>
<dbReference type="Pfam" id="PF08281">
    <property type="entry name" value="Sigma70_r4_2"/>
    <property type="match status" value="1"/>
</dbReference>
<sequence length="188" mass="22278">MFTQTQTEERSLVSPADDDRAFIELYNAFFSRVYNYVHYRVNDFHDTDDLTNQIFLKLFTKRKCYQPEKAPFSVWIFRIARNTVTDYYRRRGRNTYVSLEETEELEDSGFSPEDAVESKDMRRHLHRALASLSQREREIIALKFWSGCTNRDIAKLTGISESNIGVILFRAMRRLRQILESRGVNIDN</sequence>
<dbReference type="InterPro" id="IPR013324">
    <property type="entry name" value="RNA_pol_sigma_r3/r4-like"/>
</dbReference>
<organism evidence="7 8">
    <name type="scientific">Desulfosporosinus youngiae DSM 17734</name>
    <dbReference type="NCBI Taxonomy" id="768710"/>
    <lineage>
        <taxon>Bacteria</taxon>
        <taxon>Bacillati</taxon>
        <taxon>Bacillota</taxon>
        <taxon>Clostridia</taxon>
        <taxon>Eubacteriales</taxon>
        <taxon>Desulfitobacteriaceae</taxon>
        <taxon>Desulfosporosinus</taxon>
    </lineage>
</organism>
<feature type="domain" description="HTH luxR-type" evidence="6">
    <location>
        <begin position="147"/>
        <end position="174"/>
    </location>
</feature>